<keyword evidence="8" id="KW-1185">Reference proteome</keyword>
<feature type="compositionally biased region" description="Low complexity" evidence="5">
    <location>
        <begin position="333"/>
        <end position="342"/>
    </location>
</feature>
<sequence>MVEDDVISITSGESDREPEYVDRRTILEPPIRNVVEALGGYEGKVYRMGDEAYGCLKDLKKYWRKDDTDDERTVARIFWATRVLTNDLIPILLETAGKGHVDDKRAIACADLVTAMTWPIDLAEELKELDEEMDRGTDYTTLLQSHLYYKAALLRPGVMQALFNIMLPCLAKDPKERKERDVQIINVVLYLVRNLAFIKDLSSNVHLSSDQANFSSLQSQYIKTLQETNFLDLLLTIASNAATDSMFNGWNTLVLEIFYLLFRGVKPSTLVIDQAKQTTRTLHQLLTIEDGRRRDFARYAPSRHSRFGTTISVKLNPKKIKDPAKDDSKGDNPAPAASSSSSSQAFVLHRQQALNQEPGTILDLLKRQKGQKGKKVDELGREDNLSTDARTVLQGVARGFIESCFNPFLASLLKDIKSERPKITEKDNLRLLFITKWFLEFFLAVHSKQKEAGVAPGIDGAPWSFGLIGTVVERSWIIWVLKRMNGAMEEKPKLWTEWQAGIECLTQLLALIEVMGSSRPLSADEDGTELHEAAELVQQQLIYNGQVVDAALDGLRVYKEGTQSLAFLHASVHLAYNLFKMLERWGKAKGEAYVRKRAKPRKKRKSKATAVGEHEDTAESEEEKDREEEEVVIEETMFTFDAFLMSQKFANPDIAHTLLTYLGRYQEFTSPECMKRVVGLMHRQAVRAKAEGLYFQVSTLDLFKSILANQKSLPKDQTSKDLLALITYLLRQFFKAVEADSFVLIEAFFPKNRGQWKKLSSWEPETKDKDTGSGKAAVDEGRFPPDVQVKKGYSWSEQLGIAVAALRDGGQGALVEWTKDILKVVIRQRMRVIEETDGARGKDSEDQDTNEADLDDEELKAALLAKGPSNEALAKITDYRMWMRHFSGPIPYISDAQADAATKNPQLKLMFRLVRFFVQDDDAEELEWYVPAGILVSDLQRSLHVIEQFEREPLDLGGKRAAQLLSKKAKRRRRRRRADSGSEAEGAESDEEPRKKRERKKKEKEVYKSAQFIEDSDEEFGEDLDAFFAREKALREKMAIAAVDSALGIGTMRTTGTKKRRRKDGKVVVNKKRKKAADTDSDSDVALVSPATAAGRARGGSDEDADAGSDTSDPFAGSRTPGTAMT</sequence>
<feature type="compositionally biased region" description="Acidic residues" evidence="5">
    <location>
        <begin position="618"/>
        <end position="629"/>
    </location>
</feature>
<dbReference type="GO" id="GO:0003677">
    <property type="term" value="F:DNA binding"/>
    <property type="evidence" value="ECO:0007669"/>
    <property type="project" value="TreeGrafter"/>
</dbReference>
<evidence type="ECO:0000256" key="3">
    <source>
        <dbReference type="ARBA" id="ARBA00023242"/>
    </source>
</evidence>
<evidence type="ECO:0000256" key="2">
    <source>
        <dbReference type="ARBA" id="ARBA00022880"/>
    </source>
</evidence>
<feature type="region of interest" description="Disordered" evidence="5">
    <location>
        <begin position="1052"/>
        <end position="1126"/>
    </location>
</feature>
<dbReference type="Proteomes" id="UP000298327">
    <property type="component" value="Unassembled WGS sequence"/>
</dbReference>
<feature type="region of interest" description="Disordered" evidence="5">
    <location>
        <begin position="965"/>
        <end position="1008"/>
    </location>
</feature>
<gene>
    <name evidence="7" type="ORF">EVG20_g7607</name>
</gene>
<evidence type="ECO:0000313" key="7">
    <source>
        <dbReference type="EMBL" id="TFY59930.1"/>
    </source>
</evidence>
<proteinExistence type="predicted"/>
<accession>A0A4Y9YD34</accession>
<evidence type="ECO:0000313" key="8">
    <source>
        <dbReference type="Proteomes" id="UP000298327"/>
    </source>
</evidence>
<comment type="caution">
    <text evidence="7">The sequence shown here is derived from an EMBL/GenBank/DDBJ whole genome shotgun (WGS) entry which is preliminary data.</text>
</comment>
<dbReference type="Pfam" id="PF04821">
    <property type="entry name" value="TIMELESS"/>
    <property type="match status" value="1"/>
</dbReference>
<feature type="region of interest" description="Disordered" evidence="5">
    <location>
        <begin position="318"/>
        <end position="342"/>
    </location>
</feature>
<dbReference type="STRING" id="205917.A0A4Y9YD34"/>
<keyword evidence="3" id="KW-0539">Nucleus</keyword>
<dbReference type="EMBL" id="SEOQ01000591">
    <property type="protein sequence ID" value="TFY59930.1"/>
    <property type="molecule type" value="Genomic_DNA"/>
</dbReference>
<feature type="compositionally biased region" description="Basic residues" evidence="5">
    <location>
        <begin position="1056"/>
        <end position="1075"/>
    </location>
</feature>
<feature type="compositionally biased region" description="Basic and acidic residues" evidence="5">
    <location>
        <begin position="319"/>
        <end position="330"/>
    </location>
</feature>
<dbReference type="GO" id="GO:0031298">
    <property type="term" value="C:replication fork protection complex"/>
    <property type="evidence" value="ECO:0007669"/>
    <property type="project" value="TreeGrafter"/>
</dbReference>
<dbReference type="OrthoDB" id="310853at2759"/>
<feature type="region of interest" description="Disordered" evidence="5">
    <location>
        <begin position="759"/>
        <end position="782"/>
    </location>
</feature>
<evidence type="ECO:0000256" key="4">
    <source>
        <dbReference type="ARBA" id="ARBA00023306"/>
    </source>
</evidence>
<name>A0A4Y9YD34_9AGAM</name>
<dbReference type="GO" id="GO:0000076">
    <property type="term" value="P:DNA replication checkpoint signaling"/>
    <property type="evidence" value="ECO:0007669"/>
    <property type="project" value="TreeGrafter"/>
</dbReference>
<feature type="compositionally biased region" description="Basic residues" evidence="5">
    <location>
        <begin position="596"/>
        <end position="607"/>
    </location>
</feature>
<feature type="non-terminal residue" evidence="7">
    <location>
        <position position="1126"/>
    </location>
</feature>
<reference evidence="7 8" key="1">
    <citation type="submission" date="2019-02" db="EMBL/GenBank/DDBJ databases">
        <title>Genome sequencing of the rare red list fungi Dentipellis fragilis.</title>
        <authorList>
            <person name="Buettner E."/>
            <person name="Kellner H."/>
        </authorList>
    </citation>
    <scope>NUCLEOTIDE SEQUENCE [LARGE SCALE GENOMIC DNA]</scope>
    <source>
        <strain evidence="7 8">DSM 105465</strain>
    </source>
</reference>
<dbReference type="PANTHER" id="PTHR22940:SF4">
    <property type="entry name" value="PROTEIN TIMELESS HOMOLOG"/>
    <property type="match status" value="1"/>
</dbReference>
<protein>
    <recommendedName>
        <fullName evidence="6">Timeless N-terminal domain-containing protein</fullName>
    </recommendedName>
</protein>
<comment type="subcellular location">
    <subcellularLocation>
        <location evidence="1">Nucleus</location>
    </subcellularLocation>
</comment>
<feature type="compositionally biased region" description="Basic residues" evidence="5">
    <location>
        <begin position="967"/>
        <end position="977"/>
    </location>
</feature>
<keyword evidence="4" id="KW-0131">Cell cycle</keyword>
<evidence type="ECO:0000259" key="6">
    <source>
        <dbReference type="Pfam" id="PF04821"/>
    </source>
</evidence>
<organism evidence="7 8">
    <name type="scientific">Dentipellis fragilis</name>
    <dbReference type="NCBI Taxonomy" id="205917"/>
    <lineage>
        <taxon>Eukaryota</taxon>
        <taxon>Fungi</taxon>
        <taxon>Dikarya</taxon>
        <taxon>Basidiomycota</taxon>
        <taxon>Agaricomycotina</taxon>
        <taxon>Agaricomycetes</taxon>
        <taxon>Russulales</taxon>
        <taxon>Hericiaceae</taxon>
        <taxon>Dentipellis</taxon>
    </lineage>
</organism>
<dbReference type="PANTHER" id="PTHR22940">
    <property type="entry name" value="TIMEOUT/TIMELESS-2"/>
    <property type="match status" value="1"/>
</dbReference>
<evidence type="ECO:0000256" key="1">
    <source>
        <dbReference type="ARBA" id="ARBA00004123"/>
    </source>
</evidence>
<feature type="compositionally biased region" description="Basic and acidic residues" evidence="5">
    <location>
        <begin position="764"/>
        <end position="782"/>
    </location>
</feature>
<dbReference type="GO" id="GO:0006281">
    <property type="term" value="P:DNA repair"/>
    <property type="evidence" value="ECO:0007669"/>
    <property type="project" value="TreeGrafter"/>
</dbReference>
<evidence type="ECO:0000256" key="5">
    <source>
        <dbReference type="SAM" id="MobiDB-lite"/>
    </source>
</evidence>
<dbReference type="InterPro" id="IPR006906">
    <property type="entry name" value="Timeless_N"/>
</dbReference>
<keyword evidence="2" id="KW-0236">DNA replication inhibitor</keyword>
<dbReference type="AlphaFoldDB" id="A0A4Y9YD34"/>
<feature type="domain" description="Timeless N-terminal" evidence="6">
    <location>
        <begin position="45"/>
        <end position="313"/>
    </location>
</feature>
<dbReference type="GO" id="GO:0043111">
    <property type="term" value="P:replication fork arrest"/>
    <property type="evidence" value="ECO:0007669"/>
    <property type="project" value="TreeGrafter"/>
</dbReference>
<dbReference type="InterPro" id="IPR044998">
    <property type="entry name" value="Timeless"/>
</dbReference>
<feature type="region of interest" description="Disordered" evidence="5">
    <location>
        <begin position="596"/>
        <end position="629"/>
    </location>
</feature>